<sequence>MLFSESLYNKMKRHVPFRLQINSPKFYISSIYHLFLSQNSKITHHESIIHKRHSITDFLSFSHNYTAIQEI</sequence>
<dbReference type="AlphaFoldDB" id="A0A174JHP3"/>
<accession>A0A174JHP3</accession>
<evidence type="ECO:0000313" key="1">
    <source>
        <dbReference type="EMBL" id="SFM74146.1"/>
    </source>
</evidence>
<dbReference type="Proteomes" id="UP000183766">
    <property type="component" value="Unassembled WGS sequence"/>
</dbReference>
<reference evidence="1 2" key="1">
    <citation type="submission" date="2016-10" db="EMBL/GenBank/DDBJ databases">
        <authorList>
            <person name="de Groot N.N."/>
        </authorList>
    </citation>
    <scope>NUCLEOTIDE SEQUENCE [LARGE SCALE GENOMIC DNA]</scope>
    <source>
        <strain evidence="1 2">NLAE-zl-C202</strain>
    </source>
</reference>
<dbReference type="EMBL" id="FOUM01000009">
    <property type="protein sequence ID" value="SFM74146.1"/>
    <property type="molecule type" value="Genomic_DNA"/>
</dbReference>
<organism evidence="1 2">
    <name type="scientific">Bacteroides xylanisolvens</name>
    <dbReference type="NCBI Taxonomy" id="371601"/>
    <lineage>
        <taxon>Bacteria</taxon>
        <taxon>Pseudomonadati</taxon>
        <taxon>Bacteroidota</taxon>
        <taxon>Bacteroidia</taxon>
        <taxon>Bacteroidales</taxon>
        <taxon>Bacteroidaceae</taxon>
        <taxon>Bacteroides</taxon>
    </lineage>
</organism>
<evidence type="ECO:0000313" key="2">
    <source>
        <dbReference type="Proteomes" id="UP000183766"/>
    </source>
</evidence>
<name>A0A174JHP3_9BACE</name>
<proteinExistence type="predicted"/>
<protein>
    <submittedName>
        <fullName evidence="1">Uncharacterized protein</fullName>
    </submittedName>
</protein>
<gene>
    <name evidence="1" type="ORF">SAMN05216250_109135</name>
</gene>